<proteinExistence type="predicted"/>
<keyword evidence="4" id="KW-1185">Reference proteome</keyword>
<reference evidence="3 4" key="1">
    <citation type="journal article" date="2015" name="Genome Biol. Evol.">
        <title>Phylogenomic analyses indicate that early fungi evolved digesting cell walls of algal ancestors of land plants.</title>
        <authorList>
            <person name="Chang Y."/>
            <person name="Wang S."/>
            <person name="Sekimoto S."/>
            <person name="Aerts A.L."/>
            <person name="Choi C."/>
            <person name="Clum A."/>
            <person name="LaButti K.M."/>
            <person name="Lindquist E.A."/>
            <person name="Yee Ngan C."/>
            <person name="Ohm R.A."/>
            <person name="Salamov A.A."/>
            <person name="Grigoriev I.V."/>
            <person name="Spatafora J.W."/>
            <person name="Berbee M.L."/>
        </authorList>
    </citation>
    <scope>NUCLEOTIDE SEQUENCE [LARGE SCALE GENOMIC DNA]</scope>
    <source>
        <strain evidence="3 4">NRRL 28638</strain>
    </source>
</reference>
<organism evidence="3 4">
    <name type="scientific">Conidiobolus coronatus (strain ATCC 28846 / CBS 209.66 / NRRL 28638)</name>
    <name type="common">Delacroixia coronata</name>
    <dbReference type="NCBI Taxonomy" id="796925"/>
    <lineage>
        <taxon>Eukaryota</taxon>
        <taxon>Fungi</taxon>
        <taxon>Fungi incertae sedis</taxon>
        <taxon>Zoopagomycota</taxon>
        <taxon>Entomophthoromycotina</taxon>
        <taxon>Entomophthoromycetes</taxon>
        <taxon>Entomophthorales</taxon>
        <taxon>Ancylistaceae</taxon>
        <taxon>Conidiobolus</taxon>
    </lineage>
</organism>
<sequence>MIIIALVIFLIAFVNCEKPHCYNVLECKCLSLTQNTDYKDKLNVCKSLESEIKIFNCSLASIGLRSDQIPKFWSFNYKLRSCESSLDQVESCIDKCALDDYNCYETCNTQYNLSSLDCIADNINLTNFDSKEAYRCSKYCDTLGSLDKIYDCDIKCKEQIYNKLSELDKSDKLQINGNSTSDDTTSLSPSSALKDNSSANSTSLTSTSIKNQQSSISSSLSQNFIIKFNLSSFIVLLLVILII</sequence>
<evidence type="ECO:0008006" key="5">
    <source>
        <dbReference type="Google" id="ProtNLM"/>
    </source>
</evidence>
<feature type="signal peptide" evidence="2">
    <location>
        <begin position="1"/>
        <end position="16"/>
    </location>
</feature>
<gene>
    <name evidence="3" type="ORF">CONCODRAFT_18843</name>
</gene>
<keyword evidence="2" id="KW-0732">Signal</keyword>
<name>A0A137P0Z2_CONC2</name>
<evidence type="ECO:0000313" key="3">
    <source>
        <dbReference type="EMBL" id="KXN68707.1"/>
    </source>
</evidence>
<feature type="compositionally biased region" description="Low complexity" evidence="1">
    <location>
        <begin position="179"/>
        <end position="205"/>
    </location>
</feature>
<protein>
    <recommendedName>
        <fullName evidence="5">Extracellular membrane protein CFEM domain-containing protein</fullName>
    </recommendedName>
</protein>
<evidence type="ECO:0000313" key="4">
    <source>
        <dbReference type="Proteomes" id="UP000070444"/>
    </source>
</evidence>
<evidence type="ECO:0000256" key="1">
    <source>
        <dbReference type="SAM" id="MobiDB-lite"/>
    </source>
</evidence>
<dbReference type="EMBL" id="KQ964564">
    <property type="protein sequence ID" value="KXN68707.1"/>
    <property type="molecule type" value="Genomic_DNA"/>
</dbReference>
<dbReference type="AlphaFoldDB" id="A0A137P0Z2"/>
<feature type="region of interest" description="Disordered" evidence="1">
    <location>
        <begin position="175"/>
        <end position="205"/>
    </location>
</feature>
<dbReference type="Proteomes" id="UP000070444">
    <property type="component" value="Unassembled WGS sequence"/>
</dbReference>
<accession>A0A137P0Z2</accession>
<evidence type="ECO:0000256" key="2">
    <source>
        <dbReference type="SAM" id="SignalP"/>
    </source>
</evidence>
<feature type="chain" id="PRO_5007294353" description="Extracellular membrane protein CFEM domain-containing protein" evidence="2">
    <location>
        <begin position="17"/>
        <end position="243"/>
    </location>
</feature>